<organism evidence="3 4">
    <name type="scientific">Cutibacterium avidum</name>
    <dbReference type="NCBI Taxonomy" id="33010"/>
    <lineage>
        <taxon>Bacteria</taxon>
        <taxon>Bacillati</taxon>
        <taxon>Actinomycetota</taxon>
        <taxon>Actinomycetes</taxon>
        <taxon>Propionibacteriales</taxon>
        <taxon>Propionibacteriaceae</taxon>
        <taxon>Cutibacterium</taxon>
    </lineage>
</organism>
<name>A0A3E2D9K3_9ACTN</name>
<dbReference type="Gene3D" id="3.40.50.300">
    <property type="entry name" value="P-loop containing nucleotide triphosphate hydrolases"/>
    <property type="match status" value="1"/>
</dbReference>
<dbReference type="CDD" id="cd11383">
    <property type="entry name" value="YfjP"/>
    <property type="match status" value="1"/>
</dbReference>
<keyword evidence="1" id="KW-1133">Transmembrane helix</keyword>
<evidence type="ECO:0000313" key="4">
    <source>
        <dbReference type="Proteomes" id="UP000259211"/>
    </source>
</evidence>
<feature type="domain" description="G" evidence="2">
    <location>
        <begin position="54"/>
        <end position="165"/>
    </location>
</feature>
<comment type="caution">
    <text evidence="3">The sequence shown here is derived from an EMBL/GenBank/DDBJ whole genome shotgun (WGS) entry which is preliminary data.</text>
</comment>
<dbReference type="SUPFAM" id="SSF52540">
    <property type="entry name" value="P-loop containing nucleoside triphosphate hydrolases"/>
    <property type="match status" value="1"/>
</dbReference>
<dbReference type="GO" id="GO:0019843">
    <property type="term" value="F:rRNA binding"/>
    <property type="evidence" value="ECO:0007669"/>
    <property type="project" value="TreeGrafter"/>
</dbReference>
<keyword evidence="1" id="KW-0812">Transmembrane</keyword>
<feature type="transmembrane region" description="Helical" evidence="1">
    <location>
        <begin position="422"/>
        <end position="443"/>
    </location>
</feature>
<dbReference type="PANTHER" id="PTHR42698">
    <property type="entry name" value="GTPASE ERA"/>
    <property type="match status" value="1"/>
</dbReference>
<dbReference type="GO" id="GO:0043024">
    <property type="term" value="F:ribosomal small subunit binding"/>
    <property type="evidence" value="ECO:0007669"/>
    <property type="project" value="TreeGrafter"/>
</dbReference>
<evidence type="ECO:0000256" key="1">
    <source>
        <dbReference type="SAM" id="Phobius"/>
    </source>
</evidence>
<protein>
    <submittedName>
        <fullName evidence="3">ABC transporter</fullName>
    </submittedName>
</protein>
<accession>A0A3E2D9K3</accession>
<dbReference type="EMBL" id="NOWI01000015">
    <property type="protein sequence ID" value="RFT42048.1"/>
    <property type="molecule type" value="Genomic_DNA"/>
</dbReference>
<dbReference type="Proteomes" id="UP000259211">
    <property type="component" value="Unassembled WGS sequence"/>
</dbReference>
<feature type="transmembrane region" description="Helical" evidence="1">
    <location>
        <begin position="463"/>
        <end position="483"/>
    </location>
</feature>
<proteinExistence type="predicted"/>
<dbReference type="Pfam" id="PF01926">
    <property type="entry name" value="MMR_HSR1"/>
    <property type="match status" value="1"/>
</dbReference>
<dbReference type="GO" id="GO:0005525">
    <property type="term" value="F:GTP binding"/>
    <property type="evidence" value="ECO:0007669"/>
    <property type="project" value="InterPro"/>
</dbReference>
<dbReference type="GO" id="GO:0000028">
    <property type="term" value="P:ribosomal small subunit assembly"/>
    <property type="evidence" value="ECO:0007669"/>
    <property type="project" value="TreeGrafter"/>
</dbReference>
<dbReference type="InterPro" id="IPR006073">
    <property type="entry name" value="GTP-bd"/>
</dbReference>
<evidence type="ECO:0000313" key="3">
    <source>
        <dbReference type="EMBL" id="RFT42048.1"/>
    </source>
</evidence>
<sequence>MRRQRVDLAERIEMLSKAVELSAGRVPDDVADHARTVLDRADQRCRIGGDHTVIALAGATGSGKSSTFNALAGAELADPGVRRPTTSKATSAVWGSESAESLLDWLDVPRRHHMGSDDALDGLVLLDLPDHDSVRIEHRLEVDRLVEMVDMIVWIVDPQKYADAALHTRYLAPLATHSEVMTVVLNQVDRLDKEQRKNCLRDLRRLLDSEGLDKAKIMAISATTGEGVEDMRVALARAVRAKKVQAARLHADLDSVSQQLSGATGDEAGQVSQDSVDQLIEALCTAGGVDPVVEATREAYRKRGHYATGWPVTSWVSKIRQDPLHRLHLDLVPRRKKGLSRGTEPTDVQRSAMTARVGVAGAKVDTAVRSLASEASNGLPRPWADSVRAASLSNRKDLPDDIDRAVAATDLGVHRGTGWWKLVTVVQWILIVIVVVGAAWWLVDALTAYFQFRVPPVRWRNVPVPPLIVMGGAVAGIVVSLLCQVGVQVGARAAAHHARSELRANLTEVAWKSVVDPVNVELDHHDEVVKILSKAS</sequence>
<dbReference type="PANTHER" id="PTHR42698:SF1">
    <property type="entry name" value="GTPASE ERA, MITOCHONDRIAL"/>
    <property type="match status" value="1"/>
</dbReference>
<dbReference type="GO" id="GO:0005829">
    <property type="term" value="C:cytosol"/>
    <property type="evidence" value="ECO:0007669"/>
    <property type="project" value="TreeGrafter"/>
</dbReference>
<dbReference type="AlphaFoldDB" id="A0A3E2D9K3"/>
<reference evidence="3 4" key="1">
    <citation type="submission" date="2017-07" db="EMBL/GenBank/DDBJ databases">
        <authorList>
            <person name="Sun Z.S."/>
            <person name="Albrecht U."/>
            <person name="Echele G."/>
            <person name="Lee C.C."/>
        </authorList>
    </citation>
    <scope>NUCLEOTIDE SEQUENCE [LARGE SCALE GENOMIC DNA]</scope>
    <source>
        <strain evidence="3 4">P16-029</strain>
    </source>
</reference>
<gene>
    <name evidence="3" type="ORF">CHT91_12100</name>
</gene>
<dbReference type="InterPro" id="IPR027417">
    <property type="entry name" value="P-loop_NTPase"/>
</dbReference>
<dbReference type="InterPro" id="IPR005662">
    <property type="entry name" value="GTPase_Era-like"/>
</dbReference>
<evidence type="ECO:0000259" key="2">
    <source>
        <dbReference type="Pfam" id="PF01926"/>
    </source>
</evidence>
<dbReference type="RefSeq" id="WP_117189811.1">
    <property type="nucleotide sequence ID" value="NZ_NOWI01000015.1"/>
</dbReference>
<keyword evidence="1" id="KW-0472">Membrane</keyword>